<sequence length="389" mass="44094">MSSGDVYLREQFEKTIKELKNIKQKLEYTEKENQQLKRSIFELSSRISNSVIRRNPFIFEPAEPVVASDEIKPNNGKSSSQFSDSRQFFNKCDLKMGVLNGHTLNVSDIEWGQSPNELLSGGYDCSCKIWNIEYKNVINDFHTEGLNQCVSFHSENLVLCGTSRKKICVFDKRQANHVLEFKNNSIVNSIYAYRDGSHIVSGDSSGYLKTWDFRSLGTIFATLNEPSGKPISHISTCLKNPYQTEEPRYMAVNSYDNVLRVYDRGLIPPKTKRTLIHSLRNHKNKNWPIKSSFFQGIESETDTKESDKGDTELSSINHTSNIFLATGSVDPYIYVYDVSGQPGSGSLLQRLEGHSDKVYSVCFHPSEPILASGSSDNLIKVWVPKTRVE</sequence>
<evidence type="ECO:0000256" key="3">
    <source>
        <dbReference type="PROSITE-ProRule" id="PRU00221"/>
    </source>
</evidence>
<dbReference type="PANTHER" id="PTHR22847:SF637">
    <property type="entry name" value="WD REPEAT DOMAIN 5B"/>
    <property type="match status" value="1"/>
</dbReference>
<dbReference type="InterPro" id="IPR001680">
    <property type="entry name" value="WD40_rpt"/>
</dbReference>
<dbReference type="EMBL" id="KE561324">
    <property type="protein sequence ID" value="EPZ30977.1"/>
    <property type="molecule type" value="Genomic_DNA"/>
</dbReference>
<name>A0A075AQV9_ROZAC</name>
<accession>A0A075AQV9</accession>
<dbReference type="Gene3D" id="2.130.10.10">
    <property type="entry name" value="YVTN repeat-like/Quinoprotein amine dehydrogenase"/>
    <property type="match status" value="2"/>
</dbReference>
<dbReference type="AlphaFoldDB" id="A0A075AQV9"/>
<reference evidence="8" key="2">
    <citation type="journal article" date="2018" name="Nat. Microbiol.">
        <title>Leveraging single-cell genomics to expand the fungal tree of life.</title>
        <authorList>
            <person name="Ahrendt S.R."/>
            <person name="Quandt C.A."/>
            <person name="Ciobanu D."/>
            <person name="Clum A."/>
            <person name="Salamov A."/>
            <person name="Andreopoulos B."/>
            <person name="Cheng J.F."/>
            <person name="Woyke T."/>
            <person name="Pelin A."/>
            <person name="Henrissat B."/>
            <person name="Reynolds N.K."/>
            <person name="Benny G.L."/>
            <person name="Smith M.E."/>
            <person name="James T.Y."/>
            <person name="Grigoriev I.V."/>
        </authorList>
    </citation>
    <scope>NUCLEOTIDE SEQUENCE [LARGE SCALE GENOMIC DNA]</scope>
    <source>
        <strain evidence="8">CSF55</strain>
    </source>
</reference>
<reference evidence="6" key="3">
    <citation type="submission" date="2018-08" db="EMBL/GenBank/DDBJ databases">
        <title>Leveraging single-cell genomics to expand the Fungal Tree of Life.</title>
        <authorList>
            <consortium name="DOE Joint Genome Institute"/>
            <person name="Ahrendt S.R."/>
            <person name="Quandt C.A."/>
            <person name="Ciobanu D."/>
            <person name="Clum A."/>
            <person name="Salamov A."/>
            <person name="Andreopoulos B."/>
            <person name="Cheng J.-F."/>
            <person name="Woyke T."/>
            <person name="Pelin A."/>
            <person name="Henrissat B."/>
            <person name="Reynolds N."/>
            <person name="Benny G.L."/>
            <person name="Smith M.E."/>
            <person name="James T.Y."/>
            <person name="Grigoriev I.V."/>
        </authorList>
    </citation>
    <scope>NUCLEOTIDE SEQUENCE</scope>
    <source>
        <strain evidence="6">CSF55</strain>
    </source>
</reference>
<keyword evidence="2" id="KW-0677">Repeat</keyword>
<dbReference type="Proteomes" id="UP000281549">
    <property type="component" value="Unassembled WGS sequence"/>
</dbReference>
<organism evidence="5 7">
    <name type="scientific">Rozella allomycis (strain CSF55)</name>
    <dbReference type="NCBI Taxonomy" id="988480"/>
    <lineage>
        <taxon>Eukaryota</taxon>
        <taxon>Fungi</taxon>
        <taxon>Fungi incertae sedis</taxon>
        <taxon>Cryptomycota</taxon>
        <taxon>Cryptomycota incertae sedis</taxon>
        <taxon>Rozella</taxon>
    </lineage>
</organism>
<dbReference type="InterPro" id="IPR019775">
    <property type="entry name" value="WD40_repeat_CS"/>
</dbReference>
<reference evidence="5 7" key="1">
    <citation type="journal article" date="2013" name="Curr. Biol.">
        <title>Shared signatures of parasitism and phylogenomics unite Cryptomycota and microsporidia.</title>
        <authorList>
            <person name="James T.Y."/>
            <person name="Pelin A."/>
            <person name="Bonen L."/>
            <person name="Ahrendt S."/>
            <person name="Sain D."/>
            <person name="Corradi N."/>
            <person name="Stajich J.E."/>
        </authorList>
    </citation>
    <scope>NUCLEOTIDE SEQUENCE [LARGE SCALE GENOMIC DNA]</scope>
    <source>
        <strain evidence="5">CSF55</strain>
        <strain evidence="5">CSF55</strain>
    </source>
</reference>
<evidence type="ECO:0000256" key="4">
    <source>
        <dbReference type="SAM" id="Coils"/>
    </source>
</evidence>
<dbReference type="OrthoDB" id="6262491at2759"/>
<dbReference type="SUPFAM" id="SSF50978">
    <property type="entry name" value="WD40 repeat-like"/>
    <property type="match status" value="1"/>
</dbReference>
<evidence type="ECO:0000313" key="8">
    <source>
        <dbReference type="Proteomes" id="UP000281549"/>
    </source>
</evidence>
<evidence type="ECO:0000256" key="1">
    <source>
        <dbReference type="ARBA" id="ARBA00022574"/>
    </source>
</evidence>
<dbReference type="GO" id="GO:1990234">
    <property type="term" value="C:transferase complex"/>
    <property type="evidence" value="ECO:0007669"/>
    <property type="project" value="UniProtKB-ARBA"/>
</dbReference>
<dbReference type="PANTHER" id="PTHR22847">
    <property type="entry name" value="WD40 REPEAT PROTEIN"/>
    <property type="match status" value="1"/>
</dbReference>
<dbReference type="PROSITE" id="PS00678">
    <property type="entry name" value="WD_REPEATS_1"/>
    <property type="match status" value="1"/>
</dbReference>
<dbReference type="PROSITE" id="PS50082">
    <property type="entry name" value="WD_REPEATS_2"/>
    <property type="match status" value="2"/>
</dbReference>
<dbReference type="Pfam" id="PF00400">
    <property type="entry name" value="WD40"/>
    <property type="match status" value="2"/>
</dbReference>
<evidence type="ECO:0000313" key="5">
    <source>
        <dbReference type="EMBL" id="EPZ30977.1"/>
    </source>
</evidence>
<proteinExistence type="predicted"/>
<evidence type="ECO:0000256" key="2">
    <source>
        <dbReference type="ARBA" id="ARBA00022737"/>
    </source>
</evidence>
<dbReference type="SMART" id="SM00320">
    <property type="entry name" value="WD40"/>
    <property type="match status" value="6"/>
</dbReference>
<keyword evidence="4" id="KW-0175">Coiled coil</keyword>
<feature type="repeat" description="WD" evidence="3">
    <location>
        <begin position="351"/>
        <end position="382"/>
    </location>
</feature>
<dbReference type="HOGENOM" id="CLU_043898_0_0_1"/>
<dbReference type="InterPro" id="IPR015943">
    <property type="entry name" value="WD40/YVTN_repeat-like_dom_sf"/>
</dbReference>
<keyword evidence="1 3" id="KW-0853">WD repeat</keyword>
<dbReference type="EMBL" id="ML004921">
    <property type="protein sequence ID" value="RKP21904.1"/>
    <property type="molecule type" value="Genomic_DNA"/>
</dbReference>
<evidence type="ECO:0000313" key="6">
    <source>
        <dbReference type="EMBL" id="RKP21904.1"/>
    </source>
</evidence>
<protein>
    <submittedName>
        <fullName evidence="6">WD40 repeat-like protein</fullName>
    </submittedName>
</protein>
<keyword evidence="7" id="KW-1185">Reference proteome</keyword>
<evidence type="ECO:0000313" key="7">
    <source>
        <dbReference type="Proteomes" id="UP000030755"/>
    </source>
</evidence>
<feature type="coiled-coil region" evidence="4">
    <location>
        <begin position="9"/>
        <end position="39"/>
    </location>
</feature>
<dbReference type="InterPro" id="IPR036322">
    <property type="entry name" value="WD40_repeat_dom_sf"/>
</dbReference>
<dbReference type="OMA" id="VQEHDYR"/>
<dbReference type="PROSITE" id="PS50294">
    <property type="entry name" value="WD_REPEATS_REGION"/>
    <property type="match status" value="2"/>
</dbReference>
<dbReference type="STRING" id="988480.A0A075AQV9"/>
<gene>
    <name evidence="5" type="ORF">O9G_001450</name>
    <name evidence="6" type="ORF">ROZALSC1DRAFT_26698</name>
</gene>
<feature type="repeat" description="WD" evidence="3">
    <location>
        <begin position="99"/>
        <end position="140"/>
    </location>
</feature>
<dbReference type="Proteomes" id="UP000030755">
    <property type="component" value="Unassembled WGS sequence"/>
</dbReference>